<dbReference type="HOGENOM" id="CLU_158360_0_0_1"/>
<reference evidence="2" key="2">
    <citation type="submission" date="2015-01" db="EMBL/GenBank/DDBJ databases">
        <title>Evolutionary Origins and Diversification of the Mycorrhizal Mutualists.</title>
        <authorList>
            <consortium name="DOE Joint Genome Institute"/>
            <consortium name="Mycorrhizal Genomics Consortium"/>
            <person name="Kohler A."/>
            <person name="Kuo A."/>
            <person name="Nagy L.G."/>
            <person name="Floudas D."/>
            <person name="Copeland A."/>
            <person name="Barry K.W."/>
            <person name="Cichocki N."/>
            <person name="Veneault-Fourrey C."/>
            <person name="LaButti K."/>
            <person name="Lindquist E.A."/>
            <person name="Lipzen A."/>
            <person name="Lundell T."/>
            <person name="Morin E."/>
            <person name="Murat C."/>
            <person name="Riley R."/>
            <person name="Ohm R."/>
            <person name="Sun H."/>
            <person name="Tunlid A."/>
            <person name="Henrissat B."/>
            <person name="Grigoriev I.V."/>
            <person name="Hibbett D.S."/>
            <person name="Martin F."/>
        </authorList>
    </citation>
    <scope>NUCLEOTIDE SEQUENCE [LARGE SCALE GENOMIC DNA]</scope>
    <source>
        <strain evidence="2">Foug A</strain>
    </source>
</reference>
<gene>
    <name evidence="1" type="ORF">SCLCIDRAFT_132153</name>
</gene>
<dbReference type="InParanoid" id="A0A0C3DKM7"/>
<dbReference type="OrthoDB" id="2678283at2759"/>
<dbReference type="Proteomes" id="UP000053989">
    <property type="component" value="Unassembled WGS sequence"/>
</dbReference>
<keyword evidence="2" id="KW-1185">Reference proteome</keyword>
<organism evidence="1 2">
    <name type="scientific">Scleroderma citrinum Foug A</name>
    <dbReference type="NCBI Taxonomy" id="1036808"/>
    <lineage>
        <taxon>Eukaryota</taxon>
        <taxon>Fungi</taxon>
        <taxon>Dikarya</taxon>
        <taxon>Basidiomycota</taxon>
        <taxon>Agaricomycotina</taxon>
        <taxon>Agaricomycetes</taxon>
        <taxon>Agaricomycetidae</taxon>
        <taxon>Boletales</taxon>
        <taxon>Sclerodermatineae</taxon>
        <taxon>Sclerodermataceae</taxon>
        <taxon>Scleroderma</taxon>
    </lineage>
</organism>
<feature type="non-terminal residue" evidence="1">
    <location>
        <position position="1"/>
    </location>
</feature>
<dbReference type="EMBL" id="KN822113">
    <property type="protein sequence ID" value="KIM56601.1"/>
    <property type="molecule type" value="Genomic_DNA"/>
</dbReference>
<sequence length="135" mass="15023">VAKGLFMHDCILDTLAFFLELTQTVPSDVRSQKHPRTALALATVAVERAFKHWSTGYYALPESKPLQKFSATLWHFATNEVLESVDKLSPRRWEKIQEAASEYIGAHKPTPSKDAVCAQKGLVSGRATCFEADTD</sequence>
<proteinExistence type="predicted"/>
<reference evidence="1 2" key="1">
    <citation type="submission" date="2014-04" db="EMBL/GenBank/DDBJ databases">
        <authorList>
            <consortium name="DOE Joint Genome Institute"/>
            <person name="Kuo A."/>
            <person name="Kohler A."/>
            <person name="Nagy L.G."/>
            <person name="Floudas D."/>
            <person name="Copeland A."/>
            <person name="Barry K.W."/>
            <person name="Cichocki N."/>
            <person name="Veneault-Fourrey C."/>
            <person name="LaButti K."/>
            <person name="Lindquist E.A."/>
            <person name="Lipzen A."/>
            <person name="Lundell T."/>
            <person name="Morin E."/>
            <person name="Murat C."/>
            <person name="Sun H."/>
            <person name="Tunlid A."/>
            <person name="Henrissat B."/>
            <person name="Grigoriev I.V."/>
            <person name="Hibbett D.S."/>
            <person name="Martin F."/>
            <person name="Nordberg H.P."/>
            <person name="Cantor M.N."/>
            <person name="Hua S.X."/>
        </authorList>
    </citation>
    <scope>NUCLEOTIDE SEQUENCE [LARGE SCALE GENOMIC DNA]</scope>
    <source>
        <strain evidence="1 2">Foug A</strain>
    </source>
</reference>
<dbReference type="AlphaFoldDB" id="A0A0C3DKM7"/>
<name>A0A0C3DKM7_9AGAM</name>
<evidence type="ECO:0000313" key="1">
    <source>
        <dbReference type="EMBL" id="KIM56601.1"/>
    </source>
</evidence>
<evidence type="ECO:0000313" key="2">
    <source>
        <dbReference type="Proteomes" id="UP000053989"/>
    </source>
</evidence>
<accession>A0A0C3DKM7</accession>
<protein>
    <submittedName>
        <fullName evidence="1">Uncharacterized protein</fullName>
    </submittedName>
</protein>